<dbReference type="EMBL" id="CAJPIN010025619">
    <property type="protein sequence ID" value="CAG2063315.1"/>
    <property type="molecule type" value="Genomic_DNA"/>
</dbReference>
<organism evidence="1 2">
    <name type="scientific">Timema podura</name>
    <name type="common">Walking stick</name>
    <dbReference type="NCBI Taxonomy" id="61482"/>
    <lineage>
        <taxon>Eukaryota</taxon>
        <taxon>Metazoa</taxon>
        <taxon>Ecdysozoa</taxon>
        <taxon>Arthropoda</taxon>
        <taxon>Hexapoda</taxon>
        <taxon>Insecta</taxon>
        <taxon>Pterygota</taxon>
        <taxon>Neoptera</taxon>
        <taxon>Polyneoptera</taxon>
        <taxon>Phasmatodea</taxon>
        <taxon>Timematodea</taxon>
        <taxon>Timematoidea</taxon>
        <taxon>Timematidae</taxon>
        <taxon>Timema</taxon>
    </lineage>
</organism>
<name>A0ABN7P6G6_TIMPD</name>
<sequence>MGNFCVRDWWTVISTHHNMSTWGLVWTKLCWSGWIRTPSLLRRNTRT</sequence>
<comment type="caution">
    <text evidence="1">The sequence shown here is derived from an EMBL/GenBank/DDBJ whole genome shotgun (WGS) entry which is preliminary data.</text>
</comment>
<evidence type="ECO:0000313" key="1">
    <source>
        <dbReference type="EMBL" id="CAG2063315.1"/>
    </source>
</evidence>
<keyword evidence="2" id="KW-1185">Reference proteome</keyword>
<gene>
    <name evidence="1" type="ORF">TPAB3V08_LOCUS10262</name>
</gene>
<accession>A0ABN7P6G6</accession>
<evidence type="ECO:0000313" key="2">
    <source>
        <dbReference type="Proteomes" id="UP001153148"/>
    </source>
</evidence>
<dbReference type="Proteomes" id="UP001153148">
    <property type="component" value="Unassembled WGS sequence"/>
</dbReference>
<proteinExistence type="predicted"/>
<protein>
    <submittedName>
        <fullName evidence="1">Uncharacterized protein</fullName>
    </submittedName>
</protein>
<reference evidence="1" key="1">
    <citation type="submission" date="2021-03" db="EMBL/GenBank/DDBJ databases">
        <authorList>
            <person name="Tran Van P."/>
        </authorList>
    </citation>
    <scope>NUCLEOTIDE SEQUENCE</scope>
</reference>